<dbReference type="InterPro" id="IPR007248">
    <property type="entry name" value="Mpv17_PMP22"/>
</dbReference>
<evidence type="ECO:0000256" key="2">
    <source>
        <dbReference type="ARBA" id="ARBA00006824"/>
    </source>
</evidence>
<keyword evidence="4 6" id="KW-1133">Transmembrane helix</keyword>
<dbReference type="GO" id="GO:0005739">
    <property type="term" value="C:mitochondrion"/>
    <property type="evidence" value="ECO:0007669"/>
    <property type="project" value="TreeGrafter"/>
</dbReference>
<dbReference type="AlphaFoldDB" id="A0AA48L4A6"/>
<evidence type="ECO:0000256" key="4">
    <source>
        <dbReference type="ARBA" id="ARBA00022989"/>
    </source>
</evidence>
<name>A0AA48L4A6_9TREE</name>
<dbReference type="Proteomes" id="UP001233271">
    <property type="component" value="Chromosome 4"/>
</dbReference>
<keyword evidence="5 6" id="KW-0472">Membrane</keyword>
<dbReference type="Pfam" id="PF04117">
    <property type="entry name" value="Mpv17_PMP22"/>
    <property type="match status" value="1"/>
</dbReference>
<dbReference type="EMBL" id="AP028215">
    <property type="protein sequence ID" value="BEI91716.1"/>
    <property type="molecule type" value="Genomic_DNA"/>
</dbReference>
<comment type="similarity">
    <text evidence="2 6">Belongs to the peroxisomal membrane protein PXMP2/4 family.</text>
</comment>
<keyword evidence="8" id="KW-1185">Reference proteome</keyword>
<dbReference type="PANTHER" id="PTHR11266:SF50">
    <property type="entry name" value="VACUOLAR MEMBRANE PROTEIN YOR292C"/>
    <property type="match status" value="1"/>
</dbReference>
<dbReference type="GO" id="GO:0016020">
    <property type="term" value="C:membrane"/>
    <property type="evidence" value="ECO:0007669"/>
    <property type="project" value="UniProtKB-SubCell"/>
</dbReference>
<evidence type="ECO:0000313" key="7">
    <source>
        <dbReference type="EMBL" id="BEI91716.1"/>
    </source>
</evidence>
<protein>
    <recommendedName>
        <fullName evidence="9">Protein SYM1</fullName>
    </recommendedName>
</protein>
<dbReference type="GeneID" id="85495586"/>
<dbReference type="PANTHER" id="PTHR11266">
    <property type="entry name" value="PEROXISOMAL MEMBRANE PROTEIN 2, PXMP2 MPV17"/>
    <property type="match status" value="1"/>
</dbReference>
<accession>A0AA48L4A6</accession>
<proteinExistence type="inferred from homology"/>
<evidence type="ECO:0000313" key="8">
    <source>
        <dbReference type="Proteomes" id="UP001233271"/>
    </source>
</evidence>
<reference evidence="7" key="1">
    <citation type="journal article" date="2023" name="BMC Genomics">
        <title>Chromosome-level genome assemblies of Cutaneotrichosporon spp. (Trichosporonales, Basidiomycota) reveal imbalanced evolution between nucleotide sequences and chromosome synteny.</title>
        <authorList>
            <person name="Kobayashi Y."/>
            <person name="Kayamori A."/>
            <person name="Aoki K."/>
            <person name="Shiwa Y."/>
            <person name="Matsutani M."/>
            <person name="Fujita N."/>
            <person name="Sugita T."/>
            <person name="Iwasaki W."/>
            <person name="Tanaka N."/>
            <person name="Takashima M."/>
        </authorList>
    </citation>
    <scope>NUCLEOTIDE SEQUENCE</scope>
    <source>
        <strain evidence="7">HIS019</strain>
    </source>
</reference>
<feature type="transmembrane region" description="Helical" evidence="6">
    <location>
        <begin position="108"/>
        <end position="126"/>
    </location>
</feature>
<comment type="subcellular location">
    <subcellularLocation>
        <location evidence="1">Membrane</location>
        <topology evidence="1">Multi-pass membrane protein</topology>
    </subcellularLocation>
</comment>
<evidence type="ECO:0000256" key="5">
    <source>
        <dbReference type="ARBA" id="ARBA00023136"/>
    </source>
</evidence>
<evidence type="ECO:0000256" key="1">
    <source>
        <dbReference type="ARBA" id="ARBA00004141"/>
    </source>
</evidence>
<sequence length="210" mass="23125">MVAALISRFNAFYAHSYEVHPMRTLVLANGTLQSTGDLIAQGANAVISYKQHGRCEPWDAARTARFAAFGFAMGPFVGKWLIALDRVFPLPKVGSPVPAVAKRVLSDQLVFAPAGLATFLTFIGLLEGKSVPEIKTKFDDVYMMALKANWSVWPVFQAVNFSLVPLPYRLPAQQGAGILWTVFLSMVNARQDHKAEVEAMLHAKHEKPKV</sequence>
<feature type="transmembrane region" description="Helical" evidence="6">
    <location>
        <begin position="66"/>
        <end position="88"/>
    </location>
</feature>
<evidence type="ECO:0008006" key="9">
    <source>
        <dbReference type="Google" id="ProtNLM"/>
    </source>
</evidence>
<gene>
    <name evidence="7" type="ORF">CcaverHIS019_0405360</name>
</gene>
<keyword evidence="3 6" id="KW-0812">Transmembrane</keyword>
<evidence type="ECO:0000256" key="3">
    <source>
        <dbReference type="ARBA" id="ARBA00022692"/>
    </source>
</evidence>
<organism evidence="7 8">
    <name type="scientific">Cutaneotrichosporon cavernicola</name>
    <dbReference type="NCBI Taxonomy" id="279322"/>
    <lineage>
        <taxon>Eukaryota</taxon>
        <taxon>Fungi</taxon>
        <taxon>Dikarya</taxon>
        <taxon>Basidiomycota</taxon>
        <taxon>Agaricomycotina</taxon>
        <taxon>Tremellomycetes</taxon>
        <taxon>Trichosporonales</taxon>
        <taxon>Trichosporonaceae</taxon>
        <taxon>Cutaneotrichosporon</taxon>
    </lineage>
</organism>
<evidence type="ECO:0000256" key="6">
    <source>
        <dbReference type="RuleBase" id="RU363053"/>
    </source>
</evidence>
<dbReference type="KEGG" id="ccac:CcaHIS019_0405360"/>
<dbReference type="RefSeq" id="XP_060456981.1">
    <property type="nucleotide sequence ID" value="XM_060600382.1"/>
</dbReference>